<protein>
    <recommendedName>
        <fullName evidence="1">Aminoglycoside phosphotransferase domain-containing protein</fullName>
    </recommendedName>
</protein>
<sequence>MLSSPAPRPSLDASLRDWLRKSVGEVELVRPLVGGITGEMLQLRRRDGGADVVVRRWSTTGRAHPDLVRREVAGLAALDATDVPAPTLLDADPDGTESGCPTTLTTFLPGRVELALTDLRGTVRAMAAMLAHLHSLPAPPLEPCVQWGSGGVDWLEDGTDQGLLREVRELAARPADPMLAVLSHGDYQHFNVLWRDGAISAVVDWPTAGLADRGLDVGHCRLNLAVLHSAEAAMWFLEDYEQLTGERVDPAADIQRLLGFGPTWPEFIPLQVAGRTAVDGPGMAGRVRETLLATVRRAG</sequence>
<dbReference type="InterPro" id="IPR011009">
    <property type="entry name" value="Kinase-like_dom_sf"/>
</dbReference>
<gene>
    <name evidence="2" type="ORF">CFK41_14100</name>
</gene>
<dbReference type="Proteomes" id="UP000217889">
    <property type="component" value="Chromosome"/>
</dbReference>
<name>A0A291GZY2_9MICO</name>
<dbReference type="AlphaFoldDB" id="A0A291GZY2"/>
<dbReference type="EMBL" id="CP023564">
    <property type="protein sequence ID" value="ATG55781.1"/>
    <property type="molecule type" value="Genomic_DNA"/>
</dbReference>
<dbReference type="RefSeq" id="WP_096800241.1">
    <property type="nucleotide sequence ID" value="NZ_CP023564.1"/>
</dbReference>
<dbReference type="Pfam" id="PF01636">
    <property type="entry name" value="APH"/>
    <property type="match status" value="1"/>
</dbReference>
<proteinExistence type="predicted"/>
<accession>A0A291GZY2</accession>
<dbReference type="Gene3D" id="3.90.1200.10">
    <property type="match status" value="1"/>
</dbReference>
<dbReference type="InterPro" id="IPR051678">
    <property type="entry name" value="AGP_Transferase"/>
</dbReference>
<dbReference type="Gene3D" id="3.30.200.20">
    <property type="entry name" value="Phosphorylase Kinase, domain 1"/>
    <property type="match status" value="1"/>
</dbReference>
<evidence type="ECO:0000313" key="2">
    <source>
        <dbReference type="EMBL" id="ATG55781.1"/>
    </source>
</evidence>
<keyword evidence="3" id="KW-1185">Reference proteome</keyword>
<evidence type="ECO:0000313" key="3">
    <source>
        <dbReference type="Proteomes" id="UP000217889"/>
    </source>
</evidence>
<dbReference type="KEGG" id="bgg:CFK41_14100"/>
<feature type="domain" description="Aminoglycoside phosphotransferase" evidence="1">
    <location>
        <begin position="44"/>
        <end position="225"/>
    </location>
</feature>
<organism evidence="2 3">
    <name type="scientific">Brachybacterium ginsengisoli</name>
    <dbReference type="NCBI Taxonomy" id="1331682"/>
    <lineage>
        <taxon>Bacteria</taxon>
        <taxon>Bacillati</taxon>
        <taxon>Actinomycetota</taxon>
        <taxon>Actinomycetes</taxon>
        <taxon>Micrococcales</taxon>
        <taxon>Dermabacteraceae</taxon>
        <taxon>Brachybacterium</taxon>
    </lineage>
</organism>
<reference evidence="2 3" key="1">
    <citation type="journal article" date="2014" name="Int. J. Syst. Evol. Microbiol.">
        <title>Brachybacterium ginsengisoli sp. nov., isolated from soil of a ginseng field.</title>
        <authorList>
            <person name="Hoang V.A."/>
            <person name="Kim Y.J."/>
            <person name="Nguyen N.L."/>
            <person name="Yang D.C."/>
        </authorList>
    </citation>
    <scope>NUCLEOTIDE SEQUENCE [LARGE SCALE GENOMIC DNA]</scope>
    <source>
        <strain evidence="2 3">DCY80</strain>
    </source>
</reference>
<dbReference type="InterPro" id="IPR002575">
    <property type="entry name" value="Aminoglycoside_PTrfase"/>
</dbReference>
<evidence type="ECO:0000259" key="1">
    <source>
        <dbReference type="Pfam" id="PF01636"/>
    </source>
</evidence>
<dbReference type="PANTHER" id="PTHR21310">
    <property type="entry name" value="AMINOGLYCOSIDE PHOSPHOTRANSFERASE-RELATED-RELATED"/>
    <property type="match status" value="1"/>
</dbReference>
<dbReference type="OrthoDB" id="9797603at2"/>
<dbReference type="SUPFAM" id="SSF56112">
    <property type="entry name" value="Protein kinase-like (PK-like)"/>
    <property type="match status" value="1"/>
</dbReference>